<organism evidence="1 2">
    <name type="scientific">Setomelanomma holmii</name>
    <dbReference type="NCBI Taxonomy" id="210430"/>
    <lineage>
        <taxon>Eukaryota</taxon>
        <taxon>Fungi</taxon>
        <taxon>Dikarya</taxon>
        <taxon>Ascomycota</taxon>
        <taxon>Pezizomycotina</taxon>
        <taxon>Dothideomycetes</taxon>
        <taxon>Pleosporomycetidae</taxon>
        <taxon>Pleosporales</taxon>
        <taxon>Pleosporineae</taxon>
        <taxon>Phaeosphaeriaceae</taxon>
        <taxon>Setomelanomma</taxon>
    </lineage>
</organism>
<accession>A0A9P4GTL7</accession>
<sequence length="301" mass="33379">MITNRTLLPPNTLIFNSGWSLLNQTSLETPANQYYPVNITSEEDKWHRISTKVTENGYEVFVNDTLIALIPLPPPGTSSFFATASRYVGTWAFGGCQEHITIYSNFTVTAKNGTQTYQNLITSDDTLSEYIVAPLAGSVCLDGAKRDRLVWIGDFYHTVRVVAYSTVRWDQILGSIKHIFGDQVDEGPYAGFVPISPSLSFRPGYKNADPNWTDLVDYQDSFLAGIGKYFHYTGDVNGLKPFWEHIKKQTCQQASSLQALGLLSHQANPSSSQVEESEITSQSKLEANFSLVGLGGLIEKN</sequence>
<dbReference type="PANTHER" id="PTHR34987">
    <property type="entry name" value="C, PUTATIVE (AFU_ORTHOLOGUE AFUA_3G02880)-RELATED"/>
    <property type="match status" value="1"/>
</dbReference>
<dbReference type="AlphaFoldDB" id="A0A9P4GTL7"/>
<keyword evidence="2" id="KW-1185">Reference proteome</keyword>
<dbReference type="OrthoDB" id="10036721at2759"/>
<dbReference type="Proteomes" id="UP000799777">
    <property type="component" value="Unassembled WGS sequence"/>
</dbReference>
<dbReference type="PANTHER" id="PTHR34987:SF4">
    <property type="entry name" value="ALPHA-L-RHAMNOSIDASE C-TERMINAL DOMAIN-CONTAINING PROTEIN"/>
    <property type="match status" value="1"/>
</dbReference>
<dbReference type="GO" id="GO:0005975">
    <property type="term" value="P:carbohydrate metabolic process"/>
    <property type="evidence" value="ECO:0007669"/>
    <property type="project" value="InterPro"/>
</dbReference>
<dbReference type="InterPro" id="IPR012341">
    <property type="entry name" value="6hp_glycosidase-like_sf"/>
</dbReference>
<evidence type="ECO:0000313" key="2">
    <source>
        <dbReference type="Proteomes" id="UP000799777"/>
    </source>
</evidence>
<dbReference type="EMBL" id="ML978465">
    <property type="protein sequence ID" value="KAF2022708.1"/>
    <property type="molecule type" value="Genomic_DNA"/>
</dbReference>
<reference evidence="1" key="1">
    <citation type="journal article" date="2020" name="Stud. Mycol.">
        <title>101 Dothideomycetes genomes: a test case for predicting lifestyles and emergence of pathogens.</title>
        <authorList>
            <person name="Haridas S."/>
            <person name="Albert R."/>
            <person name="Binder M."/>
            <person name="Bloem J."/>
            <person name="Labutti K."/>
            <person name="Salamov A."/>
            <person name="Andreopoulos B."/>
            <person name="Baker S."/>
            <person name="Barry K."/>
            <person name="Bills G."/>
            <person name="Bluhm B."/>
            <person name="Cannon C."/>
            <person name="Castanera R."/>
            <person name="Culley D."/>
            <person name="Daum C."/>
            <person name="Ezra D."/>
            <person name="Gonzalez J."/>
            <person name="Henrissat B."/>
            <person name="Kuo A."/>
            <person name="Liang C."/>
            <person name="Lipzen A."/>
            <person name="Lutzoni F."/>
            <person name="Magnuson J."/>
            <person name="Mondo S."/>
            <person name="Nolan M."/>
            <person name="Ohm R."/>
            <person name="Pangilinan J."/>
            <person name="Park H.-J."/>
            <person name="Ramirez L."/>
            <person name="Alfaro M."/>
            <person name="Sun H."/>
            <person name="Tritt A."/>
            <person name="Yoshinaga Y."/>
            <person name="Zwiers L.-H."/>
            <person name="Turgeon B."/>
            <person name="Goodwin S."/>
            <person name="Spatafora J."/>
            <person name="Crous P."/>
            <person name="Grigoriev I."/>
        </authorList>
    </citation>
    <scope>NUCLEOTIDE SEQUENCE</scope>
    <source>
        <strain evidence="1">CBS 110217</strain>
    </source>
</reference>
<comment type="caution">
    <text evidence="1">The sequence shown here is derived from an EMBL/GenBank/DDBJ whole genome shotgun (WGS) entry which is preliminary data.</text>
</comment>
<name>A0A9P4GTL7_9PLEO</name>
<dbReference type="Gene3D" id="1.50.10.10">
    <property type="match status" value="1"/>
</dbReference>
<gene>
    <name evidence="1" type="ORF">EK21DRAFT_119468</name>
</gene>
<proteinExistence type="predicted"/>
<protein>
    <submittedName>
        <fullName evidence="1">Uncharacterized protein</fullName>
    </submittedName>
</protein>
<evidence type="ECO:0000313" key="1">
    <source>
        <dbReference type="EMBL" id="KAF2022708.1"/>
    </source>
</evidence>